<dbReference type="AlphaFoldDB" id="A0A1Y1KI79"/>
<evidence type="ECO:0008006" key="2">
    <source>
        <dbReference type="Google" id="ProtNLM"/>
    </source>
</evidence>
<accession>A0A1Y1KI79</accession>
<organism evidence="1">
    <name type="scientific">Photinus pyralis</name>
    <name type="common">Common eastern firefly</name>
    <name type="synonym">Lampyris pyralis</name>
    <dbReference type="NCBI Taxonomy" id="7054"/>
    <lineage>
        <taxon>Eukaryota</taxon>
        <taxon>Metazoa</taxon>
        <taxon>Ecdysozoa</taxon>
        <taxon>Arthropoda</taxon>
        <taxon>Hexapoda</taxon>
        <taxon>Insecta</taxon>
        <taxon>Pterygota</taxon>
        <taxon>Neoptera</taxon>
        <taxon>Endopterygota</taxon>
        <taxon>Coleoptera</taxon>
        <taxon>Polyphaga</taxon>
        <taxon>Elateriformia</taxon>
        <taxon>Elateroidea</taxon>
        <taxon>Lampyridae</taxon>
        <taxon>Lampyrinae</taxon>
        <taxon>Photinus</taxon>
    </lineage>
</organism>
<proteinExistence type="predicted"/>
<evidence type="ECO:0000313" key="1">
    <source>
        <dbReference type="EMBL" id="JAV61159.1"/>
    </source>
</evidence>
<reference evidence="1" key="1">
    <citation type="journal article" date="2016" name="Sci. Rep.">
        <title>Molecular characterization of firefly nuptial gifts: a multi-omics approach sheds light on postcopulatory sexual selection.</title>
        <authorList>
            <person name="Al-Wathiqui N."/>
            <person name="Fallon T.R."/>
            <person name="South A."/>
            <person name="Weng J.K."/>
            <person name="Lewis S.M."/>
        </authorList>
    </citation>
    <scope>NUCLEOTIDE SEQUENCE</scope>
</reference>
<dbReference type="EMBL" id="GEZM01083161">
    <property type="protein sequence ID" value="JAV61159.1"/>
    <property type="molecule type" value="Transcribed_RNA"/>
</dbReference>
<protein>
    <recommendedName>
        <fullName evidence="2">Reverse transcriptase zinc-binding domain-containing protein</fullName>
    </recommendedName>
</protein>
<name>A0A1Y1KI79_PHOPY</name>
<sequence length="135" mass="15718">MTIQDILIAQKTSLINQWQSKWTETTQKLTPIKPNVRRWKQRLSNRKYDVTLTRLRLGHTKLTHKHLLQKAETPQCEKCNVDLTIKHLLIDCPHYQNTRTATHLPDALEVALNPEKTDGRTVIAFLDGIQMTKQI</sequence>